<comment type="pathway">
    <text evidence="1 12">Amino-acid biosynthesis; L-lysine biosynthesis via DAP pathway; DL-2,6-diaminopimelate from (S)-tetrahydrodipicolinate: step 1/1.</text>
</comment>
<comment type="function">
    <text evidence="12">Catalyzes the reversible NADPH-dependent reductive amination of L-2-amino-6-oxopimelate, the acyclic form of L-tetrahydrodipicolinate, to generate the meso compound, D,L-2,6-diaminopimelate.</text>
</comment>
<feature type="binding site" evidence="13">
    <location>
        <begin position="69"/>
        <end position="72"/>
    </location>
    <ligand>
        <name>NADP(+)</name>
        <dbReference type="ChEBI" id="CHEBI:58349"/>
    </ligand>
</feature>
<dbReference type="InterPro" id="IPR010190">
    <property type="entry name" value="Diaminopimelate_DH_Ddh"/>
</dbReference>
<dbReference type="PATRIC" id="fig|1313304.3.peg.703"/>
<dbReference type="GO" id="GO:0009089">
    <property type="term" value="P:lysine biosynthetic process via diaminopimelate"/>
    <property type="evidence" value="ECO:0007669"/>
    <property type="project" value="UniProtKB-UniRule"/>
</dbReference>
<comment type="similarity">
    <text evidence="2 12">Belongs to the diaminopimelate dehydrogenase family.</text>
</comment>
<evidence type="ECO:0000256" key="8">
    <source>
        <dbReference type="ARBA" id="ARBA00022915"/>
    </source>
</evidence>
<gene>
    <name evidence="16" type="ORF">CALK_0734</name>
</gene>
<dbReference type="UniPathway" id="UPA00034">
    <property type="reaction ID" value="UER00026"/>
</dbReference>
<protein>
    <recommendedName>
        <fullName evidence="5 12">Meso-diaminopimelate D-dehydrogenase</fullName>
        <shortName evidence="12">DAPDH</shortName>
        <shortName evidence="12">Meso-DAP dehydrogenase</shortName>
        <ecNumber evidence="4 12">1.4.1.16</ecNumber>
    </recommendedName>
</protein>
<dbReference type="SUPFAM" id="SSF51735">
    <property type="entry name" value="NAD(P)-binding Rossmann-fold domains"/>
    <property type="match status" value="2"/>
</dbReference>
<dbReference type="RefSeq" id="WP_022636251.1">
    <property type="nucleotide sequence ID" value="NZ_ASJR01000005.1"/>
</dbReference>
<dbReference type="OrthoDB" id="9779394at2"/>
<evidence type="ECO:0000313" key="16">
    <source>
        <dbReference type="EMBL" id="ERP38716.1"/>
    </source>
</evidence>
<comment type="caution">
    <text evidence="16">The sequence shown here is derived from an EMBL/GenBank/DDBJ whole genome shotgun (WGS) entry which is preliminary data.</text>
</comment>
<feature type="binding site" evidence="13">
    <location>
        <position position="280"/>
    </location>
    <ligand>
        <name>substrate</name>
    </ligand>
</feature>
<dbReference type="GO" id="GO:0000166">
    <property type="term" value="F:nucleotide binding"/>
    <property type="evidence" value="ECO:0007669"/>
    <property type="project" value="UniProtKB-KW"/>
</dbReference>
<dbReference type="EC" id="1.4.1.16" evidence="4 12"/>
<dbReference type="Pfam" id="PF02629">
    <property type="entry name" value="CoA_binding"/>
    <property type="match status" value="1"/>
</dbReference>
<dbReference type="InterPro" id="IPR003781">
    <property type="entry name" value="CoA-bd"/>
</dbReference>
<dbReference type="InterPro" id="IPR032094">
    <property type="entry name" value="Meso-DAP_DH_C"/>
</dbReference>
<feature type="binding site" evidence="13">
    <location>
        <begin position="12"/>
        <end position="15"/>
    </location>
    <ligand>
        <name>NADP(+)</name>
        <dbReference type="ChEBI" id="CHEBI:58349"/>
    </ligand>
</feature>
<proteinExistence type="inferred from homology"/>
<dbReference type="PIRSF" id="PIRSF025648">
    <property type="entry name" value="DDH"/>
    <property type="match status" value="1"/>
</dbReference>
<feature type="binding site" evidence="13">
    <location>
        <begin position="121"/>
        <end position="125"/>
    </location>
    <ligand>
        <name>NADP(+)</name>
        <dbReference type="ChEBI" id="CHEBI:58349"/>
    </ligand>
</feature>
<organism evidence="16 17">
    <name type="scientific">Chitinivibrio alkaliphilus ACht1</name>
    <dbReference type="NCBI Taxonomy" id="1313304"/>
    <lineage>
        <taxon>Bacteria</taxon>
        <taxon>Pseudomonadati</taxon>
        <taxon>Fibrobacterota</taxon>
        <taxon>Chitinivibrionia</taxon>
        <taxon>Chitinivibrionales</taxon>
        <taxon>Chitinivibrionaceae</taxon>
        <taxon>Chitinivibrio</taxon>
    </lineage>
</organism>
<dbReference type="Pfam" id="PF16654">
    <property type="entry name" value="DAPDH_C"/>
    <property type="match status" value="1"/>
</dbReference>
<comment type="subunit">
    <text evidence="3 12">Homodimer.</text>
</comment>
<feature type="domain" description="CoA-binding" evidence="14">
    <location>
        <begin position="3"/>
        <end position="69"/>
    </location>
</feature>
<dbReference type="STRING" id="1313304.CALK_0734"/>
<feature type="binding site" evidence="13">
    <location>
        <position position="253"/>
    </location>
    <ligand>
        <name>substrate</name>
    </ligand>
</feature>
<reference evidence="16 17" key="1">
    <citation type="journal article" date="2013" name="Environ. Microbiol.">
        <title>Genome analysis of Chitinivibrio alkaliphilus gen. nov., sp. nov., a novel extremely haloalkaliphilic anaerobic chitinolytic bacterium from the candidate phylum Termite Group 3.</title>
        <authorList>
            <person name="Sorokin D.Y."/>
            <person name="Gumerov V.M."/>
            <person name="Rakitin A.L."/>
            <person name="Beletsky A.V."/>
            <person name="Damste J.S."/>
            <person name="Muyzer G."/>
            <person name="Mardanov A.V."/>
            <person name="Ravin N.V."/>
        </authorList>
    </citation>
    <scope>NUCLEOTIDE SEQUENCE [LARGE SCALE GENOMIC DNA]</scope>
    <source>
        <strain evidence="16 17">ACht1</strain>
    </source>
</reference>
<feature type="binding site" evidence="13">
    <location>
        <position position="177"/>
    </location>
    <ligand>
        <name>substrate</name>
    </ligand>
</feature>
<evidence type="ECO:0000256" key="7">
    <source>
        <dbReference type="ARBA" id="ARBA00022857"/>
    </source>
</evidence>
<evidence type="ECO:0000256" key="2">
    <source>
        <dbReference type="ARBA" id="ARBA00007442"/>
    </source>
</evidence>
<keyword evidence="7 12" id="KW-0521">NADP</keyword>
<keyword evidence="13" id="KW-0547">Nucleotide-binding</keyword>
<accession>U7DCU0</accession>
<evidence type="ECO:0000256" key="1">
    <source>
        <dbReference type="ARBA" id="ARBA00004896"/>
    </source>
</evidence>
<dbReference type="GO" id="GO:0047850">
    <property type="term" value="F:diaminopimelate dehydrogenase activity"/>
    <property type="evidence" value="ECO:0007669"/>
    <property type="project" value="UniProtKB-UniRule"/>
</dbReference>
<evidence type="ECO:0000256" key="10">
    <source>
        <dbReference type="ARBA" id="ARBA00023154"/>
    </source>
</evidence>
<dbReference type="eggNOG" id="COG1712">
    <property type="taxonomic scope" value="Bacteria"/>
</dbReference>
<dbReference type="CDD" id="cd02270">
    <property type="entry name" value="meso-DAPDH_N"/>
    <property type="match status" value="1"/>
</dbReference>
<keyword evidence="8 12" id="KW-0220">Diaminopimelate biosynthesis</keyword>
<evidence type="ECO:0000256" key="11">
    <source>
        <dbReference type="ARBA" id="ARBA00052023"/>
    </source>
</evidence>
<comment type="catalytic activity">
    <reaction evidence="11 12">
        <text>meso-2,6-diaminopimelate + NADP(+) + H2O = (S)-2-amino-6-oxoheptanedioate + NH4(+) + NADPH + H(+)</text>
        <dbReference type="Rhea" id="RHEA:13561"/>
        <dbReference type="ChEBI" id="CHEBI:15377"/>
        <dbReference type="ChEBI" id="CHEBI:15378"/>
        <dbReference type="ChEBI" id="CHEBI:28938"/>
        <dbReference type="ChEBI" id="CHEBI:57783"/>
        <dbReference type="ChEBI" id="CHEBI:57791"/>
        <dbReference type="ChEBI" id="CHEBI:58349"/>
        <dbReference type="ChEBI" id="CHEBI:58556"/>
        <dbReference type="EC" id="1.4.1.16"/>
    </reaction>
</comment>
<evidence type="ECO:0000256" key="5">
    <source>
        <dbReference type="ARBA" id="ARBA00021654"/>
    </source>
</evidence>
<evidence type="ECO:0000256" key="3">
    <source>
        <dbReference type="ARBA" id="ARBA00011738"/>
    </source>
</evidence>
<evidence type="ECO:0000256" key="4">
    <source>
        <dbReference type="ARBA" id="ARBA00012080"/>
    </source>
</evidence>
<keyword evidence="17" id="KW-1185">Reference proteome</keyword>
<name>U7DCU0_9BACT</name>
<dbReference type="GO" id="GO:0019877">
    <property type="term" value="P:diaminopimelate biosynthetic process"/>
    <property type="evidence" value="ECO:0007669"/>
    <property type="project" value="UniProtKB-UniRule"/>
</dbReference>
<evidence type="ECO:0000313" key="17">
    <source>
        <dbReference type="Proteomes" id="UP000017148"/>
    </source>
</evidence>
<dbReference type="SUPFAM" id="SSF55347">
    <property type="entry name" value="Glyceraldehyde-3-phosphate dehydrogenase-like, C-terminal domain"/>
    <property type="match status" value="1"/>
</dbReference>
<keyword evidence="6 12" id="KW-0028">Amino-acid biosynthesis</keyword>
<evidence type="ECO:0000256" key="13">
    <source>
        <dbReference type="PIRSR" id="PIRSR025648-1"/>
    </source>
</evidence>
<sequence>MSQKIAVAIIGYGNVGRGVQTALKQNPDMELMGIFSRSPERVKQDVQDVPVYSVDDLQALQKCSVAILCGGSKNDLPVQGPHFAAHISTVDSYDNHSCIPEYFNKMNPIARDNKTVSVISTGWDPGTFSLERVLGNAFLPGTKTYGFYGVSEKGGLSMGHSDALRTIEGVADARQYTHAIPEAIERVRRGENPDLKPEEMHWRECYVVLEDGADAEKIEKEITTMPAYFAPYKTEVHFISAEELKENHAGFPHGGMVIGSGSLGGTNRGTIEYHNTWDSNPAATANILVAHARAAHRLREEEKFGAYTIVDIPPAYFSPKSHDELLAEFL</sequence>
<feature type="binding site" evidence="13">
    <location>
        <begin position="92"/>
        <end position="94"/>
    </location>
    <ligand>
        <name>NADP(+)</name>
        <dbReference type="ChEBI" id="CHEBI:58349"/>
    </ligand>
</feature>
<feature type="binding site" evidence="13">
    <location>
        <position position="203"/>
    </location>
    <ligand>
        <name>substrate</name>
    </ligand>
</feature>
<evidence type="ECO:0000256" key="12">
    <source>
        <dbReference type="PIRNR" id="PIRNR025648"/>
    </source>
</evidence>
<dbReference type="NCBIfam" id="TIGR01921">
    <property type="entry name" value="DAP-DH"/>
    <property type="match status" value="1"/>
</dbReference>
<feature type="domain" description="Meso-diaminopimelate D-dehydrogenase C-terminal" evidence="15">
    <location>
        <begin position="122"/>
        <end position="278"/>
    </location>
</feature>
<evidence type="ECO:0000256" key="9">
    <source>
        <dbReference type="ARBA" id="ARBA00023002"/>
    </source>
</evidence>
<dbReference type="Gene3D" id="3.40.50.720">
    <property type="entry name" value="NAD(P)-binding Rossmann-like Domain"/>
    <property type="match status" value="1"/>
</dbReference>
<dbReference type="Proteomes" id="UP000017148">
    <property type="component" value="Unassembled WGS sequence"/>
</dbReference>
<dbReference type="AlphaFoldDB" id="U7DCU0"/>
<dbReference type="Gene3D" id="3.30.360.10">
    <property type="entry name" value="Dihydrodipicolinate Reductase, domain 2"/>
    <property type="match status" value="1"/>
</dbReference>
<dbReference type="InterPro" id="IPR036291">
    <property type="entry name" value="NAD(P)-bd_dom_sf"/>
</dbReference>
<evidence type="ECO:0000259" key="15">
    <source>
        <dbReference type="Pfam" id="PF16654"/>
    </source>
</evidence>
<keyword evidence="9 12" id="KW-0560">Oxidoreductase</keyword>
<evidence type="ECO:0000259" key="14">
    <source>
        <dbReference type="Pfam" id="PF02629"/>
    </source>
</evidence>
<keyword evidence="10 12" id="KW-0457">Lysine biosynthesis</keyword>
<dbReference type="EMBL" id="ASJR01000005">
    <property type="protein sequence ID" value="ERP38716.1"/>
    <property type="molecule type" value="Genomic_DNA"/>
</dbReference>
<evidence type="ECO:0000256" key="6">
    <source>
        <dbReference type="ARBA" id="ARBA00022605"/>
    </source>
</evidence>